<dbReference type="Proteomes" id="UP000000719">
    <property type="component" value="Chromosome"/>
</dbReference>
<sequence>MTEYDVIVCGGGPGGIAASIGAARMGKKVLLVERYGFLGGGATAMLVNPFMTYYSGERQIIRGIFQEIVERLKDMNAFGNSLMKETPWAFDPEAFKVVADRLCSENGVNIHFHAMLAGVETCGNEINSIKVVTKGGLKKLKAKIYVDSTGDADLAYLAGVRVEKGRPKDGLTQPMTLNFRMANVDLERMPSRGEITEKYIEAKEKGIIDCPREDILFFFTTNPGVVHFNQTRVIKHDPTDSESLSKAEIEGRRQSWELSRWLIKNIPGFENAYLQQTATQIGIRESRRVIGDYVLTVNDLLKTRKFDDVVACGSYPIDIHNPEGEGTIMKYLEEGEWYDIPYRCLVPQNLNNLLIGSRSISSTHEAHSSLRVMPIVFAIGQAAGIAAAVSLETGKNPHRIDYRILQEELIKQGAFLGDNVIVE</sequence>
<name>B8CXP8_HALOH</name>
<dbReference type="GO" id="GO:0046872">
    <property type="term" value="F:metal ion binding"/>
    <property type="evidence" value="ECO:0007669"/>
    <property type="project" value="UniProtKB-KW"/>
</dbReference>
<evidence type="ECO:0000313" key="6">
    <source>
        <dbReference type="EMBL" id="ACL70067.1"/>
    </source>
</evidence>
<dbReference type="GO" id="GO:0051539">
    <property type="term" value="F:4 iron, 4 sulfur cluster binding"/>
    <property type="evidence" value="ECO:0007669"/>
    <property type="project" value="UniProtKB-KW"/>
</dbReference>
<dbReference type="PRINTS" id="PR00411">
    <property type="entry name" value="PNDRDTASEI"/>
</dbReference>
<dbReference type="OrthoDB" id="9759982at2"/>
<proteinExistence type="predicted"/>
<dbReference type="STRING" id="373903.Hore_13170"/>
<dbReference type="GO" id="GO:0016491">
    <property type="term" value="F:oxidoreductase activity"/>
    <property type="evidence" value="ECO:0007669"/>
    <property type="project" value="UniProtKB-KW"/>
</dbReference>
<dbReference type="EMBL" id="CP001098">
    <property type="protein sequence ID" value="ACL70067.1"/>
    <property type="molecule type" value="Genomic_DNA"/>
</dbReference>
<evidence type="ECO:0000256" key="2">
    <source>
        <dbReference type="ARBA" id="ARBA00022723"/>
    </source>
</evidence>
<dbReference type="PANTHER" id="PTHR43498">
    <property type="entry name" value="FERREDOXIN:COB-COM HETERODISULFIDE REDUCTASE SUBUNIT A"/>
    <property type="match status" value="1"/>
</dbReference>
<evidence type="ECO:0000313" key="7">
    <source>
        <dbReference type="Proteomes" id="UP000000719"/>
    </source>
</evidence>
<evidence type="ECO:0000256" key="4">
    <source>
        <dbReference type="ARBA" id="ARBA00023004"/>
    </source>
</evidence>
<reference evidence="6 7" key="1">
    <citation type="journal article" date="2009" name="PLoS ONE">
        <title>Genome analysis of the anaerobic thermohalophilic bacterium Halothermothrix orenii.</title>
        <authorList>
            <person name="Mavromatis K."/>
            <person name="Ivanova N."/>
            <person name="Anderson I."/>
            <person name="Lykidis A."/>
            <person name="Hooper S.D."/>
            <person name="Sun H."/>
            <person name="Kunin V."/>
            <person name="Lapidus A."/>
            <person name="Hugenholtz P."/>
            <person name="Patel B."/>
            <person name="Kyrpides N.C."/>
        </authorList>
    </citation>
    <scope>NUCLEOTIDE SEQUENCE [LARGE SCALE GENOMIC DNA]</scope>
    <source>
        <strain evidence="7">H 168 / OCM 544 / DSM 9562</strain>
    </source>
</reference>
<dbReference type="PANTHER" id="PTHR43498:SF1">
    <property type="entry name" value="COB--COM HETERODISULFIDE REDUCTASE IRON-SULFUR SUBUNIT A"/>
    <property type="match status" value="1"/>
</dbReference>
<keyword evidence="5" id="KW-0411">Iron-sulfur</keyword>
<dbReference type="KEGG" id="hor:Hore_13170"/>
<dbReference type="InterPro" id="IPR039650">
    <property type="entry name" value="HdrA-like"/>
</dbReference>
<evidence type="ECO:0000256" key="3">
    <source>
        <dbReference type="ARBA" id="ARBA00023002"/>
    </source>
</evidence>
<dbReference type="HOGENOM" id="CLU_045820_0_0_9"/>
<dbReference type="SUPFAM" id="SSF51905">
    <property type="entry name" value="FAD/NAD(P)-binding domain"/>
    <property type="match status" value="1"/>
</dbReference>
<dbReference type="AlphaFoldDB" id="B8CXP8"/>
<dbReference type="Pfam" id="PF12831">
    <property type="entry name" value="FAD_oxidored"/>
    <property type="match status" value="1"/>
</dbReference>
<protein>
    <submittedName>
        <fullName evidence="6">FAD dependent oxidoreductase</fullName>
    </submittedName>
</protein>
<keyword evidence="1" id="KW-0004">4Fe-4S</keyword>
<keyword evidence="2" id="KW-0479">Metal-binding</keyword>
<keyword evidence="4" id="KW-0408">Iron</keyword>
<accession>B8CXP8</accession>
<gene>
    <name evidence="6" type="ordered locus">Hore_13170</name>
</gene>
<keyword evidence="3" id="KW-0560">Oxidoreductase</keyword>
<dbReference type="InterPro" id="IPR036188">
    <property type="entry name" value="FAD/NAD-bd_sf"/>
</dbReference>
<dbReference type="eggNOG" id="COG1233">
    <property type="taxonomic scope" value="Bacteria"/>
</dbReference>
<dbReference type="RefSeq" id="WP_012636251.1">
    <property type="nucleotide sequence ID" value="NC_011899.1"/>
</dbReference>
<organism evidence="6 7">
    <name type="scientific">Halothermothrix orenii (strain H 168 / OCM 544 / DSM 9562)</name>
    <dbReference type="NCBI Taxonomy" id="373903"/>
    <lineage>
        <taxon>Bacteria</taxon>
        <taxon>Bacillati</taxon>
        <taxon>Bacillota</taxon>
        <taxon>Clostridia</taxon>
        <taxon>Halanaerobiales</taxon>
        <taxon>Halothermotrichaceae</taxon>
        <taxon>Halothermothrix</taxon>
    </lineage>
</organism>
<evidence type="ECO:0000256" key="5">
    <source>
        <dbReference type="ARBA" id="ARBA00023014"/>
    </source>
</evidence>
<dbReference type="Gene3D" id="3.50.50.60">
    <property type="entry name" value="FAD/NAD(P)-binding domain"/>
    <property type="match status" value="1"/>
</dbReference>
<keyword evidence="7" id="KW-1185">Reference proteome</keyword>
<evidence type="ECO:0000256" key="1">
    <source>
        <dbReference type="ARBA" id="ARBA00022485"/>
    </source>
</evidence>